<dbReference type="Proteomes" id="UP000003277">
    <property type="component" value="Unassembled WGS sequence"/>
</dbReference>
<dbReference type="InterPro" id="IPR015424">
    <property type="entry name" value="PyrdxlP-dep_Trfase"/>
</dbReference>
<dbReference type="Gene3D" id="3.40.640.10">
    <property type="entry name" value="Type I PLP-dependent aspartate aminotransferase-like (Major domain)"/>
    <property type="match status" value="1"/>
</dbReference>
<keyword evidence="1" id="KW-0032">Aminotransferase</keyword>
<dbReference type="Pfam" id="PF00155">
    <property type="entry name" value="Aminotran_1_2"/>
    <property type="match status" value="1"/>
</dbReference>
<evidence type="ECO:0000313" key="3">
    <source>
        <dbReference type="EMBL" id="EHO62303.1"/>
    </source>
</evidence>
<organism evidence="3 4">
    <name type="scientific">Dialister succinatiphilus YIT 11850</name>
    <dbReference type="NCBI Taxonomy" id="742743"/>
    <lineage>
        <taxon>Bacteria</taxon>
        <taxon>Bacillati</taxon>
        <taxon>Bacillota</taxon>
        <taxon>Negativicutes</taxon>
        <taxon>Veillonellales</taxon>
        <taxon>Veillonellaceae</taxon>
        <taxon>Dialister</taxon>
    </lineage>
</organism>
<dbReference type="PANTHER" id="PTHR43510:SF1">
    <property type="entry name" value="AMINOTRANSFERASE FUNCTION, HYPOTHETICAL (EUROFUNG)"/>
    <property type="match status" value="1"/>
</dbReference>
<dbReference type="GO" id="GO:0030170">
    <property type="term" value="F:pyridoxal phosphate binding"/>
    <property type="evidence" value="ECO:0007669"/>
    <property type="project" value="InterPro"/>
</dbReference>
<dbReference type="CDD" id="cd00609">
    <property type="entry name" value="AAT_like"/>
    <property type="match status" value="1"/>
</dbReference>
<evidence type="ECO:0000259" key="2">
    <source>
        <dbReference type="Pfam" id="PF00155"/>
    </source>
</evidence>
<dbReference type="SUPFAM" id="SSF53383">
    <property type="entry name" value="PLP-dependent transferases"/>
    <property type="match status" value="1"/>
</dbReference>
<dbReference type="InterPro" id="IPR015421">
    <property type="entry name" value="PyrdxlP-dep_Trfase_major"/>
</dbReference>
<dbReference type="GO" id="GO:0008483">
    <property type="term" value="F:transaminase activity"/>
    <property type="evidence" value="ECO:0007669"/>
    <property type="project" value="UniProtKB-KW"/>
</dbReference>
<dbReference type="PROSITE" id="PS00105">
    <property type="entry name" value="AA_TRANSFER_CLASS_1"/>
    <property type="match status" value="1"/>
</dbReference>
<dbReference type="OrthoDB" id="9802328at2"/>
<dbReference type="InterPro" id="IPR004839">
    <property type="entry name" value="Aminotransferase_I/II_large"/>
</dbReference>
<dbReference type="STRING" id="742743.HMPREF9453_01757"/>
<keyword evidence="4" id="KW-1185">Reference proteome</keyword>
<dbReference type="EC" id="2.6.1.-" evidence="1"/>
<evidence type="ECO:0000313" key="4">
    <source>
        <dbReference type="Proteomes" id="UP000003277"/>
    </source>
</evidence>
<comment type="caution">
    <text evidence="3">The sequence shown here is derived from an EMBL/GenBank/DDBJ whole genome shotgun (WGS) entry which is preliminary data.</text>
</comment>
<dbReference type="PATRIC" id="fig|742743.3.peg.1782"/>
<dbReference type="EMBL" id="ADLT01000057">
    <property type="protein sequence ID" value="EHO62303.1"/>
    <property type="molecule type" value="Genomic_DNA"/>
</dbReference>
<dbReference type="eggNOG" id="COG0436">
    <property type="taxonomic scope" value="Bacteria"/>
</dbReference>
<dbReference type="InterPro" id="IPR015422">
    <property type="entry name" value="PyrdxlP-dep_Trfase_small"/>
</dbReference>
<gene>
    <name evidence="3" type="ORF">HMPREF9453_01757</name>
</gene>
<dbReference type="InterPro" id="IPR004838">
    <property type="entry name" value="NHTrfase_class1_PyrdxlP-BS"/>
</dbReference>
<dbReference type="Gene3D" id="3.90.1150.10">
    <property type="entry name" value="Aspartate Aminotransferase, domain 1"/>
    <property type="match status" value="1"/>
</dbReference>
<protein>
    <recommendedName>
        <fullName evidence="1">Aminotransferase</fullName>
        <ecNumber evidence="1">2.6.1.-</ecNumber>
    </recommendedName>
</protein>
<name>H1D2B9_9FIRM</name>
<comment type="cofactor">
    <cofactor evidence="1">
        <name>pyridoxal 5'-phosphate</name>
        <dbReference type="ChEBI" id="CHEBI:597326"/>
    </cofactor>
</comment>
<sequence length="377" mass="42875">MIVEQFGVEDWMDRYEEGARYNITDTCAKPLTLNELFALSGEDKQDFMETFFQREQTYGPIWGDRGLKEEISHLYEHISPDDILTEHGATGGNQHIFFSLIRPGDRIIAYAPSYQQFYSAPRSLGAQVTVLHLKKERGYMPDLDELRQAAREGVRMICLNNPNNPTGSLIPKDMMEEIVDIAREAGAYLFCDEVYAGVSQREEDRCPSVADLYEKGIATGSMSKAFSLAGLRLGWLATKDEEALAQFRRVRDYDLVSCSLFDEAVAALALRHKEKILQRNRAILQHNLPILEDWVHEESHASFVKPKAGTMALVYYDFPLPSTLFSHRMYYETGAFTVPGDCFDEPFSFRVGYGHDEETLKKGLAAVSEFFRILEGK</sequence>
<dbReference type="AlphaFoldDB" id="H1D2B9"/>
<dbReference type="HOGENOM" id="CLU_017584_4_4_9"/>
<dbReference type="PANTHER" id="PTHR43510">
    <property type="entry name" value="AMINOTRANSFERASE FUNCTION, HYPOTHETICAL (EUROFUNG)"/>
    <property type="match status" value="1"/>
</dbReference>
<comment type="similarity">
    <text evidence="1">Belongs to the class-I pyridoxal-phosphate-dependent aminotransferase family.</text>
</comment>
<reference evidence="3 4" key="1">
    <citation type="submission" date="2011-11" db="EMBL/GenBank/DDBJ databases">
        <title>The Genome Sequence of Dialister succinatiphilus YIT 11850.</title>
        <authorList>
            <consortium name="The Broad Institute Genome Sequencing Platform"/>
            <person name="Earl A."/>
            <person name="Ward D."/>
            <person name="Feldgarden M."/>
            <person name="Gevers D."/>
            <person name="Morotomi M."/>
            <person name="Young S.K."/>
            <person name="Zeng Q."/>
            <person name="Gargeya S."/>
            <person name="Fitzgerald M."/>
            <person name="Haas B."/>
            <person name="Abouelleil A."/>
            <person name="Alvarado L."/>
            <person name="Arachchi H.M."/>
            <person name="Berlin A."/>
            <person name="Brown A."/>
            <person name="Chapman S.B."/>
            <person name="Dunbar C."/>
            <person name="Gearin G."/>
            <person name="Goldberg J."/>
            <person name="Griggs A."/>
            <person name="Gujja S."/>
            <person name="Heiman D."/>
            <person name="Howarth C."/>
            <person name="Lui A."/>
            <person name="MacDonald P.J.P."/>
            <person name="Montmayeur A."/>
            <person name="Murphy C."/>
            <person name="Neiman D."/>
            <person name="Pearson M."/>
            <person name="Priest M."/>
            <person name="Roberts A."/>
            <person name="Saif S."/>
            <person name="Shea T."/>
            <person name="Sisk P."/>
            <person name="Stolte C."/>
            <person name="Sykes S."/>
            <person name="Wortman J."/>
            <person name="Nusbaum C."/>
            <person name="Birren B."/>
        </authorList>
    </citation>
    <scope>NUCLEOTIDE SEQUENCE [LARGE SCALE GENOMIC DNA]</scope>
    <source>
        <strain evidence="3 4">YIT 11850</strain>
    </source>
</reference>
<dbReference type="RefSeq" id="WP_008860251.1">
    <property type="nucleotide sequence ID" value="NZ_JH591189.1"/>
</dbReference>
<proteinExistence type="inferred from homology"/>
<feature type="domain" description="Aminotransferase class I/classII large" evidence="2">
    <location>
        <begin position="52"/>
        <end position="366"/>
    </location>
</feature>
<evidence type="ECO:0000256" key="1">
    <source>
        <dbReference type="RuleBase" id="RU000481"/>
    </source>
</evidence>
<keyword evidence="1" id="KW-0808">Transferase</keyword>
<accession>H1D2B9</accession>